<sequence length="101" mass="10744">MQENITEVALELADYVHAARYAGGKNTVDVMAGVGRLLNANGATGEDVLAILAYAQLFLSTAVSRINLEEDDGVIEGAFRFVHKAVTILENATGKSASEYI</sequence>
<dbReference type="Proteomes" id="UP000002565">
    <property type="component" value="Chromosome 1"/>
</dbReference>
<dbReference type="PATRIC" id="fig|359391.4.peg.279"/>
<evidence type="ECO:0000313" key="1">
    <source>
        <dbReference type="EMBL" id="ACD71789.1"/>
    </source>
</evidence>
<organism evidence="1 2">
    <name type="scientific">Brucella abortus (strain S19)</name>
    <dbReference type="NCBI Taxonomy" id="430066"/>
    <lineage>
        <taxon>Bacteria</taxon>
        <taxon>Pseudomonadati</taxon>
        <taxon>Pseudomonadota</taxon>
        <taxon>Alphaproteobacteria</taxon>
        <taxon>Hyphomicrobiales</taxon>
        <taxon>Brucellaceae</taxon>
        <taxon>Brucella/Ochrobactrum group</taxon>
        <taxon>Brucella</taxon>
    </lineage>
</organism>
<reference evidence="1 2" key="1">
    <citation type="journal article" date="2008" name="PLoS ONE">
        <title>Genome sequence of Brucella abortus vaccine strain S19 compared to virulent strains yields candidate virulence genes.</title>
        <authorList>
            <person name="Crasta O.R."/>
            <person name="Folkerts O."/>
            <person name="Fei Z."/>
            <person name="Mane S.P."/>
            <person name="Evans C."/>
            <person name="Martino-Catt S."/>
            <person name="Bricker B."/>
            <person name="Yu G."/>
            <person name="Du L."/>
            <person name="Sobral B.W."/>
        </authorList>
    </citation>
    <scope>NUCLEOTIDE SEQUENCE [LARGE SCALE GENOMIC DNA]</scope>
    <source>
        <strain evidence="1 2">S19</strain>
    </source>
</reference>
<name>A0A0F6ANZ6_BRUA1</name>
<evidence type="ECO:0000313" key="2">
    <source>
        <dbReference type="Proteomes" id="UP000002565"/>
    </source>
</evidence>
<dbReference type="HOGENOM" id="CLU_2286127_0_0_5"/>
<dbReference type="EMBL" id="CP000887">
    <property type="protein sequence ID" value="ACD71789.1"/>
    <property type="molecule type" value="Genomic_DNA"/>
</dbReference>
<proteinExistence type="predicted"/>
<protein>
    <submittedName>
        <fullName evidence="1">Uncharacterized protein</fullName>
    </submittedName>
</protein>
<gene>
    <name evidence="1" type="ordered locus">BAbS19_I02460</name>
</gene>
<accession>A0A0F6ANZ6</accession>
<dbReference type="KEGG" id="bmc:BAbS19_I02460"/>
<dbReference type="RefSeq" id="WP_002965511.1">
    <property type="nucleotide sequence ID" value="NC_010742.1"/>
</dbReference>
<dbReference type="GeneID" id="93017287"/>
<dbReference type="AlphaFoldDB" id="A0A0F6ANZ6"/>